<protein>
    <submittedName>
        <fullName evidence="2">Uncharacterized protein</fullName>
    </submittedName>
</protein>
<evidence type="ECO:0000313" key="2">
    <source>
        <dbReference type="EMBL" id="GMG88778.1"/>
    </source>
</evidence>
<keyword evidence="3" id="KW-1185">Reference proteome</keyword>
<name>A0ABQ6M363_9GAMM</name>
<sequence length="46" mass="5283">MQTPNTNECNRGRHTAGANVRRGKGNNPDRQLRSQISVKWETMWEG</sequence>
<gene>
    <name evidence="2" type="ORF">MNKW57_30990</name>
</gene>
<reference evidence="2 3" key="1">
    <citation type="submission" date="2023-04" db="EMBL/GenBank/DDBJ databases">
        <title>Marinobulbifer ophiurae gen. nov., sp. Nov., isolate from tissue of brittle star Ophioplocus japonicus.</title>
        <authorList>
            <person name="Kawano K."/>
            <person name="Sawayama S."/>
            <person name="Nakagawa S."/>
        </authorList>
    </citation>
    <scope>NUCLEOTIDE SEQUENCE [LARGE SCALE GENOMIC DNA]</scope>
    <source>
        <strain evidence="2 3">NKW57</strain>
    </source>
</reference>
<evidence type="ECO:0000313" key="3">
    <source>
        <dbReference type="Proteomes" id="UP001224392"/>
    </source>
</evidence>
<dbReference type="Proteomes" id="UP001224392">
    <property type="component" value="Unassembled WGS sequence"/>
</dbReference>
<organism evidence="2 3">
    <name type="scientific">Biformimicrobium ophioploci</name>
    <dbReference type="NCBI Taxonomy" id="3036711"/>
    <lineage>
        <taxon>Bacteria</taxon>
        <taxon>Pseudomonadati</taxon>
        <taxon>Pseudomonadota</taxon>
        <taxon>Gammaproteobacteria</taxon>
        <taxon>Cellvibrionales</taxon>
        <taxon>Microbulbiferaceae</taxon>
        <taxon>Biformimicrobium</taxon>
    </lineage>
</organism>
<evidence type="ECO:0000256" key="1">
    <source>
        <dbReference type="SAM" id="MobiDB-lite"/>
    </source>
</evidence>
<proteinExistence type="predicted"/>
<accession>A0ABQ6M363</accession>
<comment type="caution">
    <text evidence="2">The sequence shown here is derived from an EMBL/GenBank/DDBJ whole genome shotgun (WGS) entry which is preliminary data.</text>
</comment>
<feature type="region of interest" description="Disordered" evidence="1">
    <location>
        <begin position="1"/>
        <end position="35"/>
    </location>
</feature>
<dbReference type="EMBL" id="BSYJ01000024">
    <property type="protein sequence ID" value="GMG88778.1"/>
    <property type="molecule type" value="Genomic_DNA"/>
</dbReference>